<dbReference type="Gene3D" id="3.20.20.370">
    <property type="entry name" value="Glycoside hydrolase/deacetylase"/>
    <property type="match status" value="1"/>
</dbReference>
<dbReference type="EMBL" id="JACHXN010000020">
    <property type="protein sequence ID" value="MBB3148545.1"/>
    <property type="molecule type" value="Genomic_DNA"/>
</dbReference>
<dbReference type="PANTHER" id="PTHR43123:SF4">
    <property type="entry name" value="POLYSACCHARIDE DEACETYLASE"/>
    <property type="match status" value="1"/>
</dbReference>
<name>A0A839UF27_9HYPH</name>
<dbReference type="GO" id="GO:0016810">
    <property type="term" value="F:hydrolase activity, acting on carbon-nitrogen (but not peptide) bonds"/>
    <property type="evidence" value="ECO:0007669"/>
    <property type="project" value="InterPro"/>
</dbReference>
<evidence type="ECO:0000313" key="7">
    <source>
        <dbReference type="Proteomes" id="UP000554520"/>
    </source>
</evidence>
<reference evidence="6 7" key="1">
    <citation type="submission" date="2020-08" db="EMBL/GenBank/DDBJ databases">
        <title>Genomic Encyclopedia of Type Strains, Phase III (KMG-III): the genomes of soil and plant-associated and newly described type strains.</title>
        <authorList>
            <person name="Whitman W."/>
        </authorList>
    </citation>
    <scope>NUCLEOTIDE SEQUENCE [LARGE SCALE GENOMIC DNA]</scope>
    <source>
        <strain evidence="6 7">CECT 7015</strain>
    </source>
</reference>
<evidence type="ECO:0000256" key="4">
    <source>
        <dbReference type="ARBA" id="ARBA00032976"/>
    </source>
</evidence>
<evidence type="ECO:0000256" key="1">
    <source>
        <dbReference type="ARBA" id="ARBA00003236"/>
    </source>
</evidence>
<proteinExistence type="inferred from homology"/>
<dbReference type="AlphaFoldDB" id="A0A839UF27"/>
<protein>
    <recommendedName>
        <fullName evidence="3">Chitooligosaccharide deacetylase</fullName>
    </recommendedName>
    <alternativeName>
        <fullName evidence="4">Nodulation protein B</fullName>
    </alternativeName>
</protein>
<evidence type="ECO:0000256" key="2">
    <source>
        <dbReference type="ARBA" id="ARBA00010973"/>
    </source>
</evidence>
<dbReference type="Proteomes" id="UP000554520">
    <property type="component" value="Unassembled WGS sequence"/>
</dbReference>
<accession>A0A839UF27</accession>
<comment type="caution">
    <text evidence="6">The sequence shown here is derived from an EMBL/GenBank/DDBJ whole genome shotgun (WGS) entry which is preliminary data.</text>
</comment>
<organism evidence="6 7">
    <name type="scientific">Phyllobacterium trifolii</name>
    <dbReference type="NCBI Taxonomy" id="300193"/>
    <lineage>
        <taxon>Bacteria</taxon>
        <taxon>Pseudomonadati</taxon>
        <taxon>Pseudomonadota</taxon>
        <taxon>Alphaproteobacteria</taxon>
        <taxon>Hyphomicrobiales</taxon>
        <taxon>Phyllobacteriaceae</taxon>
        <taxon>Phyllobacterium</taxon>
    </lineage>
</organism>
<sequence length="301" mass="33804">MEARKYGPFPFSSITKRPAWKWPNGSKLALWVVPNIEIFHLNVAMPGDSQERPKGGDAIPAVRQWAQRDYGNRVGVWRMLNVMAKHGVRGTVALNAEVCLDMPEIIEACGAAGWELMGHGRTNTHRVNEIPPAEEREMVRSVFDIIEKSSGKRPVGWLGSGLQETWNTLDYLVENGCKYVADWVNDDQPYWMDLQGKPLMSVPYSFEVNDSAALWRNKQSMPEFERMIRDTFDVLYEEGEESGRVMCISLHPFVMGQAHRIGVLDRALEYIMSKPGVWAATGSEIAEAYATATGGAPAGWR</sequence>
<comment type="similarity">
    <text evidence="2">Belongs to the polysaccharide deacetylase family.</text>
</comment>
<dbReference type="InterPro" id="IPR002509">
    <property type="entry name" value="NODB_dom"/>
</dbReference>
<dbReference type="RefSeq" id="WP_183664408.1">
    <property type="nucleotide sequence ID" value="NZ_JACHXN010000020.1"/>
</dbReference>
<evidence type="ECO:0000313" key="6">
    <source>
        <dbReference type="EMBL" id="MBB3148545.1"/>
    </source>
</evidence>
<dbReference type="GO" id="GO:0005975">
    <property type="term" value="P:carbohydrate metabolic process"/>
    <property type="evidence" value="ECO:0007669"/>
    <property type="project" value="InterPro"/>
</dbReference>
<feature type="domain" description="NodB homology" evidence="5">
    <location>
        <begin position="69"/>
        <end position="179"/>
    </location>
</feature>
<evidence type="ECO:0000259" key="5">
    <source>
        <dbReference type="Pfam" id="PF01522"/>
    </source>
</evidence>
<evidence type="ECO:0000256" key="3">
    <source>
        <dbReference type="ARBA" id="ARBA00020071"/>
    </source>
</evidence>
<dbReference type="SUPFAM" id="SSF88713">
    <property type="entry name" value="Glycoside hydrolase/deacetylase"/>
    <property type="match status" value="1"/>
</dbReference>
<dbReference type="CDD" id="cd10979">
    <property type="entry name" value="CE4_PuuE_like"/>
    <property type="match status" value="1"/>
</dbReference>
<dbReference type="InterPro" id="IPR011330">
    <property type="entry name" value="Glyco_hydro/deAcase_b/a-brl"/>
</dbReference>
<dbReference type="Pfam" id="PF01522">
    <property type="entry name" value="Polysacc_deac_1"/>
    <property type="match status" value="1"/>
</dbReference>
<comment type="function">
    <text evidence="1">Is involved in generating a small heat-stable compound (Nod), an acylated oligomer of N-acetylglucosamine, that stimulates mitosis in various plant protoplasts.</text>
</comment>
<keyword evidence="7" id="KW-1185">Reference proteome</keyword>
<dbReference type="PANTHER" id="PTHR43123">
    <property type="entry name" value="POLYSACCHARIDE DEACETYLASE-RELATED"/>
    <property type="match status" value="1"/>
</dbReference>
<gene>
    <name evidence="6" type="ORF">FHS21_004993</name>
</gene>